<keyword evidence="10" id="KW-0675">Receptor</keyword>
<name>A0A914WFM0_9BILA</name>
<keyword evidence="8 16" id="KW-0472">Membrane</keyword>
<feature type="transmembrane region" description="Helical" evidence="16">
    <location>
        <begin position="320"/>
        <end position="338"/>
    </location>
</feature>
<dbReference type="PRINTS" id="PR00252">
    <property type="entry name" value="NRIONCHANNEL"/>
</dbReference>
<dbReference type="SUPFAM" id="SSF90112">
    <property type="entry name" value="Neurotransmitter-gated ion-channel transmembrane pore"/>
    <property type="match status" value="1"/>
</dbReference>
<dbReference type="PANTHER" id="PTHR18945">
    <property type="entry name" value="NEUROTRANSMITTER GATED ION CHANNEL"/>
    <property type="match status" value="1"/>
</dbReference>
<evidence type="ECO:0000256" key="15">
    <source>
        <dbReference type="ARBA" id="ARBA00034104"/>
    </source>
</evidence>
<dbReference type="WBParaSite" id="PSAMB.scaffold4087size15757.g23380.t1">
    <property type="protein sequence ID" value="PSAMB.scaffold4087size15757.g23380.t1"/>
    <property type="gene ID" value="PSAMB.scaffold4087size15757.g23380"/>
</dbReference>
<evidence type="ECO:0000256" key="13">
    <source>
        <dbReference type="ARBA" id="ARBA00023286"/>
    </source>
</evidence>
<comment type="similarity">
    <text evidence="1">Belongs to the ligand-gated ion channel (TC 1.A.9) family. Acetylcholine receptor (TC 1.A.9.1) subfamily.</text>
</comment>
<feature type="domain" description="Neurotransmitter-gated ion-channel transmembrane" evidence="18">
    <location>
        <begin position="232"/>
        <end position="465"/>
    </location>
</feature>
<dbReference type="CDD" id="cd19051">
    <property type="entry name" value="LGIC_TM_cation"/>
    <property type="match status" value="1"/>
</dbReference>
<evidence type="ECO:0000256" key="6">
    <source>
        <dbReference type="ARBA" id="ARBA00023018"/>
    </source>
</evidence>
<keyword evidence="16" id="KW-0732">Signal</keyword>
<evidence type="ECO:0000256" key="1">
    <source>
        <dbReference type="ARBA" id="ARBA00009237"/>
    </source>
</evidence>
<evidence type="ECO:0000256" key="16">
    <source>
        <dbReference type="RuleBase" id="RU000687"/>
    </source>
</evidence>
<dbReference type="InterPro" id="IPR006029">
    <property type="entry name" value="Neurotrans-gated_channel_TM"/>
</dbReference>
<keyword evidence="6" id="KW-0770">Synapse</keyword>
<evidence type="ECO:0000256" key="3">
    <source>
        <dbReference type="ARBA" id="ARBA00022475"/>
    </source>
</evidence>
<evidence type="ECO:0000256" key="2">
    <source>
        <dbReference type="ARBA" id="ARBA00022448"/>
    </source>
</evidence>
<accession>A0A914WFM0</accession>
<sequence length="479" mass="55270">MLFATLLFCCCYRRAIASPPEARLYADLMNGYNRLERPVENSSDPVVVTLGVAFQQIINLNEREEVLEVNAWLKYSWADFKLKWNPDEYGGVTDLRYPVGSIWKPDVLLYNSVDSAFDSTFPVNMLGYNDGTVTWIPPGIFKVSCKIDITWFPFDEQHCHFKFGSWTFSGFQVDLQPGTFDFSDYMQNGQWALIKTEAKRGEKFYDCCPEPYPDVKFMIHLRRRTLYYAFNLIMPCMLTLLLVLVGFMLSPDSCEKISLQITVVLAICFFLSILSNMTPPSSEAVPLLGVFFSSCMIISTLATGFTVYVQNMHFRNTDTYTMGFWTHIILIDWVPWLLRIKRPGKPVNWRTLAKKWSLRKQKNLLIEACNGGPNNGGFRTDFMGCDTMSNLAPMLIRLQLDPLTKDDPVLHARLLMLQRIHTELKVMRRRYEKSDDAEHCKHEWKFAAMVIDRACLYMFVLFIIGAVCLIVLRAPYLNA</sequence>
<dbReference type="InterPro" id="IPR006202">
    <property type="entry name" value="Neur_chan_lig-bd"/>
</dbReference>
<feature type="transmembrane region" description="Helical" evidence="16">
    <location>
        <begin position="454"/>
        <end position="476"/>
    </location>
</feature>
<keyword evidence="2 16" id="KW-0813">Transport</keyword>
<evidence type="ECO:0000256" key="8">
    <source>
        <dbReference type="ARBA" id="ARBA00023136"/>
    </source>
</evidence>
<dbReference type="GO" id="GO:0022848">
    <property type="term" value="F:acetylcholine-gated monoatomic cation-selective channel activity"/>
    <property type="evidence" value="ECO:0007669"/>
    <property type="project" value="InterPro"/>
</dbReference>
<feature type="transmembrane region" description="Helical" evidence="16">
    <location>
        <begin position="257"/>
        <end position="275"/>
    </location>
</feature>
<dbReference type="NCBIfam" id="TIGR00860">
    <property type="entry name" value="LIC"/>
    <property type="match status" value="1"/>
</dbReference>
<keyword evidence="11" id="KW-0325">Glycoprotein</keyword>
<evidence type="ECO:0000256" key="12">
    <source>
        <dbReference type="ARBA" id="ARBA00023257"/>
    </source>
</evidence>
<dbReference type="Gene3D" id="1.20.58.390">
    <property type="entry name" value="Neurotransmitter-gated ion-channel transmembrane domain"/>
    <property type="match status" value="2"/>
</dbReference>
<keyword evidence="5 16" id="KW-1133">Transmembrane helix</keyword>
<evidence type="ECO:0000313" key="20">
    <source>
        <dbReference type="WBParaSite" id="PSAMB.scaffold4087size15757.g23380.t1"/>
    </source>
</evidence>
<dbReference type="InterPro" id="IPR036719">
    <property type="entry name" value="Neuro-gated_channel_TM_sf"/>
</dbReference>
<evidence type="ECO:0000259" key="18">
    <source>
        <dbReference type="Pfam" id="PF02932"/>
    </source>
</evidence>
<dbReference type="InterPro" id="IPR006201">
    <property type="entry name" value="Neur_channel"/>
</dbReference>
<feature type="transmembrane region" description="Helical" evidence="16">
    <location>
        <begin position="287"/>
        <end position="308"/>
    </location>
</feature>
<dbReference type="GO" id="GO:0045211">
    <property type="term" value="C:postsynaptic membrane"/>
    <property type="evidence" value="ECO:0007669"/>
    <property type="project" value="UniProtKB-SubCell"/>
</dbReference>
<evidence type="ECO:0000256" key="14">
    <source>
        <dbReference type="ARBA" id="ARBA00023303"/>
    </source>
</evidence>
<evidence type="ECO:0000259" key="17">
    <source>
        <dbReference type="Pfam" id="PF02931"/>
    </source>
</evidence>
<dbReference type="InterPro" id="IPR038050">
    <property type="entry name" value="Neuro_actylchol_rec"/>
</dbReference>
<keyword evidence="7 16" id="KW-0406">Ion transport</keyword>
<proteinExistence type="inferred from homology"/>
<dbReference type="AlphaFoldDB" id="A0A914WFM0"/>
<dbReference type="SUPFAM" id="SSF63712">
    <property type="entry name" value="Nicotinic receptor ligand binding domain-like"/>
    <property type="match status" value="1"/>
</dbReference>
<dbReference type="InterPro" id="IPR036734">
    <property type="entry name" value="Neur_chan_lig-bd_sf"/>
</dbReference>
<dbReference type="FunFam" id="2.70.170.10:FF:000016">
    <property type="entry name" value="Nicotinic acetylcholine receptor subunit"/>
    <property type="match status" value="1"/>
</dbReference>
<dbReference type="PRINTS" id="PR00254">
    <property type="entry name" value="NICOTINICR"/>
</dbReference>
<dbReference type="Proteomes" id="UP000887566">
    <property type="component" value="Unplaced"/>
</dbReference>
<keyword evidence="4 16" id="KW-0812">Transmembrane</keyword>
<dbReference type="PROSITE" id="PS00236">
    <property type="entry name" value="NEUROTR_ION_CHANNEL"/>
    <property type="match status" value="1"/>
</dbReference>
<evidence type="ECO:0000256" key="4">
    <source>
        <dbReference type="ARBA" id="ARBA00022692"/>
    </source>
</evidence>
<keyword evidence="12" id="KW-0628">Postsynaptic cell membrane</keyword>
<organism evidence="19 20">
    <name type="scientific">Plectus sambesii</name>
    <dbReference type="NCBI Taxonomy" id="2011161"/>
    <lineage>
        <taxon>Eukaryota</taxon>
        <taxon>Metazoa</taxon>
        <taxon>Ecdysozoa</taxon>
        <taxon>Nematoda</taxon>
        <taxon>Chromadorea</taxon>
        <taxon>Plectida</taxon>
        <taxon>Plectina</taxon>
        <taxon>Plectoidea</taxon>
        <taxon>Plectidae</taxon>
        <taxon>Plectus</taxon>
    </lineage>
</organism>
<protein>
    <submittedName>
        <fullName evidence="20">Uncharacterized protein</fullName>
    </submittedName>
</protein>
<evidence type="ECO:0000256" key="7">
    <source>
        <dbReference type="ARBA" id="ARBA00023065"/>
    </source>
</evidence>
<dbReference type="InterPro" id="IPR002394">
    <property type="entry name" value="Nicotinic_acetylcholine_rcpt"/>
</dbReference>
<evidence type="ECO:0000256" key="5">
    <source>
        <dbReference type="ARBA" id="ARBA00022989"/>
    </source>
</evidence>
<feature type="transmembrane region" description="Helical" evidence="16">
    <location>
        <begin position="226"/>
        <end position="251"/>
    </location>
</feature>
<evidence type="ECO:0000256" key="9">
    <source>
        <dbReference type="ARBA" id="ARBA00023157"/>
    </source>
</evidence>
<comment type="subcellular location">
    <subcellularLocation>
        <location evidence="15">Postsynaptic cell membrane</location>
        <topology evidence="15">Multi-pass membrane protein</topology>
    </subcellularLocation>
</comment>
<evidence type="ECO:0000313" key="19">
    <source>
        <dbReference type="Proteomes" id="UP000887566"/>
    </source>
</evidence>
<dbReference type="InterPro" id="IPR018000">
    <property type="entry name" value="Neurotransmitter_ion_chnl_CS"/>
</dbReference>
<dbReference type="Pfam" id="PF02931">
    <property type="entry name" value="Neur_chan_LBD"/>
    <property type="match status" value="1"/>
</dbReference>
<dbReference type="Gene3D" id="2.70.170.10">
    <property type="entry name" value="Neurotransmitter-gated ion-channel ligand-binding domain"/>
    <property type="match status" value="1"/>
</dbReference>
<keyword evidence="13" id="KW-1071">Ligand-gated ion channel</keyword>
<feature type="signal peptide" evidence="16">
    <location>
        <begin position="1"/>
        <end position="17"/>
    </location>
</feature>
<feature type="domain" description="Neurotransmitter-gated ion-channel ligand-binding" evidence="17">
    <location>
        <begin position="22"/>
        <end position="225"/>
    </location>
</feature>
<dbReference type="CDD" id="cd18997">
    <property type="entry name" value="LGIC_ECD_nAChR"/>
    <property type="match status" value="1"/>
</dbReference>
<dbReference type="Pfam" id="PF02932">
    <property type="entry name" value="Neur_chan_memb"/>
    <property type="match status" value="1"/>
</dbReference>
<keyword evidence="19" id="KW-1185">Reference proteome</keyword>
<keyword evidence="9" id="KW-1015">Disulfide bond</keyword>
<dbReference type="GO" id="GO:0004888">
    <property type="term" value="F:transmembrane signaling receptor activity"/>
    <property type="evidence" value="ECO:0007669"/>
    <property type="project" value="InterPro"/>
</dbReference>
<keyword evidence="14 16" id="KW-0407">Ion channel</keyword>
<feature type="chain" id="PRO_5038172369" evidence="16">
    <location>
        <begin position="18"/>
        <end position="479"/>
    </location>
</feature>
<evidence type="ECO:0000256" key="11">
    <source>
        <dbReference type="ARBA" id="ARBA00023180"/>
    </source>
</evidence>
<reference evidence="20" key="1">
    <citation type="submission" date="2022-11" db="UniProtKB">
        <authorList>
            <consortium name="WormBaseParasite"/>
        </authorList>
    </citation>
    <scope>IDENTIFICATION</scope>
</reference>
<keyword evidence="3" id="KW-1003">Cell membrane</keyword>
<evidence type="ECO:0000256" key="10">
    <source>
        <dbReference type="ARBA" id="ARBA00023170"/>
    </source>
</evidence>